<name>A0A7X4HBT8_9BURK</name>
<dbReference type="AlphaFoldDB" id="A0A7X4HBT8"/>
<keyword evidence="2" id="KW-1185">Reference proteome</keyword>
<dbReference type="EMBL" id="WWCU01000013">
    <property type="protein sequence ID" value="MYN08354.1"/>
    <property type="molecule type" value="Genomic_DNA"/>
</dbReference>
<evidence type="ECO:0000313" key="2">
    <source>
        <dbReference type="Proteomes" id="UP000450676"/>
    </source>
</evidence>
<proteinExistence type="predicted"/>
<sequence>MAIIDRTDPIFLTNNQHGQRPELMLSAVLHLMSHYTASAGESGACLKLASVIERHLKALASLPELAPVLSATCQQLSEQWAGVVERAMPVQEKHTFLERLMARSRSGEQAA</sequence>
<evidence type="ECO:0000313" key="1">
    <source>
        <dbReference type="EMBL" id="MYN08354.1"/>
    </source>
</evidence>
<protein>
    <submittedName>
        <fullName evidence="1">Uncharacterized protein</fullName>
    </submittedName>
</protein>
<reference evidence="1 2" key="1">
    <citation type="submission" date="2019-12" db="EMBL/GenBank/DDBJ databases">
        <title>Novel species isolated from a subtropical stream in China.</title>
        <authorList>
            <person name="Lu H."/>
        </authorList>
    </citation>
    <scope>NUCLEOTIDE SEQUENCE [LARGE SCALE GENOMIC DNA]</scope>
    <source>
        <strain evidence="1 2">FT127W</strain>
    </source>
</reference>
<organism evidence="1 2">
    <name type="scientific">Pseudoduganella aquatica</name>
    <dbReference type="NCBI Taxonomy" id="2660641"/>
    <lineage>
        <taxon>Bacteria</taxon>
        <taxon>Pseudomonadati</taxon>
        <taxon>Pseudomonadota</taxon>
        <taxon>Betaproteobacteria</taxon>
        <taxon>Burkholderiales</taxon>
        <taxon>Oxalobacteraceae</taxon>
        <taxon>Telluria group</taxon>
        <taxon>Pseudoduganella</taxon>
    </lineage>
</organism>
<dbReference type="RefSeq" id="WP_161072678.1">
    <property type="nucleotide sequence ID" value="NZ_WWCU01000013.1"/>
</dbReference>
<comment type="caution">
    <text evidence="1">The sequence shown here is derived from an EMBL/GenBank/DDBJ whole genome shotgun (WGS) entry which is preliminary data.</text>
</comment>
<gene>
    <name evidence="1" type="ORF">GTP77_13520</name>
</gene>
<dbReference type="Proteomes" id="UP000450676">
    <property type="component" value="Unassembled WGS sequence"/>
</dbReference>
<accession>A0A7X4HBT8</accession>